<accession>A0A7R9F2K6</accession>
<keyword evidence="1" id="KW-0472">Membrane</keyword>
<gene>
    <name evidence="3" type="ORF">TBIB3V08_LOCUS7929</name>
</gene>
<sequence>MPVQLAESTLSILLIVTIVGAELKESDVVRVQKCCESFELMIDRRCRHQNDSDIEPWTPMFTSEKGHDNIQVPAFKFVIGIPECGPRQQWPIYHYPGSQDRLSLLPNGRLRHYISHHESDDVGGTLPVEGKEEHQRYYYEYELGTYCLDKTEVVQDKKLEAQYAVVCAPEVTPNWNNTDYLIRRLVDPVLHGVAITCFTTVSIIYFVLPQLRDLVGNIISTITTCLVACQAADLVGIFVEYRNHVSFLIAGLEMCSFELLMAASTVITLYMLGGQTLTMTLVALFAHFFLDTGNPMSQPSSITQDNVGWLGIAMFFTPVGFTILVNIFFYLTTGQIINRMSTYGRIHHKMKYNFDMFVKLFLVMSLSWLFLLLSWLKFDALVYCHIGANALQAPLILYICVLGQKRVRILLRKTCCYEGCPCTCCRPGPPHEGMDWGEEMMTMNTAHY</sequence>
<evidence type="ECO:0000256" key="2">
    <source>
        <dbReference type="SAM" id="SignalP"/>
    </source>
</evidence>
<evidence type="ECO:0000256" key="1">
    <source>
        <dbReference type="SAM" id="Phobius"/>
    </source>
</evidence>
<feature type="transmembrane region" description="Helical" evidence="1">
    <location>
        <begin position="189"/>
        <end position="208"/>
    </location>
</feature>
<feature type="transmembrane region" description="Helical" evidence="1">
    <location>
        <begin position="309"/>
        <end position="331"/>
    </location>
</feature>
<proteinExistence type="predicted"/>
<keyword evidence="2" id="KW-0732">Signal</keyword>
<dbReference type="AlphaFoldDB" id="A0A7R9F2K6"/>
<organism evidence="3">
    <name type="scientific">Timema bartmani</name>
    <dbReference type="NCBI Taxonomy" id="61472"/>
    <lineage>
        <taxon>Eukaryota</taxon>
        <taxon>Metazoa</taxon>
        <taxon>Ecdysozoa</taxon>
        <taxon>Arthropoda</taxon>
        <taxon>Hexapoda</taxon>
        <taxon>Insecta</taxon>
        <taxon>Pterygota</taxon>
        <taxon>Neoptera</taxon>
        <taxon>Polyneoptera</taxon>
        <taxon>Phasmatodea</taxon>
        <taxon>Timematodea</taxon>
        <taxon>Timematoidea</taxon>
        <taxon>Timematidae</taxon>
        <taxon>Timema</taxon>
    </lineage>
</organism>
<feature type="chain" id="PRO_5030615156" evidence="2">
    <location>
        <begin position="22"/>
        <end position="448"/>
    </location>
</feature>
<dbReference type="InterPro" id="IPR052808">
    <property type="entry name" value="GPCR_Mth-like"/>
</dbReference>
<name>A0A7R9F2K6_9NEOP</name>
<dbReference type="Gene3D" id="1.20.1070.10">
    <property type="entry name" value="Rhodopsin 7-helix transmembrane proteins"/>
    <property type="match status" value="1"/>
</dbReference>
<dbReference type="EMBL" id="OD567387">
    <property type="protein sequence ID" value="CAD7445578.1"/>
    <property type="molecule type" value="Genomic_DNA"/>
</dbReference>
<protein>
    <submittedName>
        <fullName evidence="3">Uncharacterized protein</fullName>
    </submittedName>
</protein>
<feature type="transmembrane region" description="Helical" evidence="1">
    <location>
        <begin position="259"/>
        <end position="289"/>
    </location>
</feature>
<feature type="transmembrane region" description="Helical" evidence="1">
    <location>
        <begin position="380"/>
        <end position="403"/>
    </location>
</feature>
<evidence type="ECO:0000313" key="3">
    <source>
        <dbReference type="EMBL" id="CAD7445578.1"/>
    </source>
</evidence>
<reference evidence="3" key="1">
    <citation type="submission" date="2020-11" db="EMBL/GenBank/DDBJ databases">
        <authorList>
            <person name="Tran Van P."/>
        </authorList>
    </citation>
    <scope>NUCLEOTIDE SEQUENCE</scope>
</reference>
<dbReference type="PANTHER" id="PTHR46953">
    <property type="entry name" value="G-PROTEIN COUPLED RECEPTOR MTH-LIKE 1-RELATED"/>
    <property type="match status" value="1"/>
</dbReference>
<keyword evidence="1" id="KW-0812">Transmembrane</keyword>
<feature type="signal peptide" evidence="2">
    <location>
        <begin position="1"/>
        <end position="21"/>
    </location>
</feature>
<keyword evidence="1" id="KW-1133">Transmembrane helix</keyword>
<dbReference type="PANTHER" id="PTHR46953:SF2">
    <property type="entry name" value="G-PROTEIN COUPLED RECEPTOR MTH-LIKE 5-RELATED"/>
    <property type="match status" value="1"/>
</dbReference>
<feature type="transmembrane region" description="Helical" evidence="1">
    <location>
        <begin position="352"/>
        <end position="374"/>
    </location>
</feature>